<gene>
    <name evidence="2" type="primary">99</name>
    <name evidence="2" type="ORF">SEA_JUMBO_99</name>
</gene>
<evidence type="ECO:0000313" key="3">
    <source>
        <dbReference type="Proteomes" id="UP000203357"/>
    </source>
</evidence>
<accession>A0A1B3B0W1</accession>
<proteinExistence type="predicted"/>
<dbReference type="KEGG" id="vg:29067988"/>
<keyword evidence="1" id="KW-0812">Transmembrane</keyword>
<keyword evidence="3" id="KW-1185">Reference proteome</keyword>
<dbReference type="EMBL" id="KX557281">
    <property type="protein sequence ID" value="AOE44606.1"/>
    <property type="molecule type" value="Genomic_DNA"/>
</dbReference>
<dbReference type="GeneID" id="29067988"/>
<feature type="transmembrane region" description="Helical" evidence="1">
    <location>
        <begin position="12"/>
        <end position="35"/>
    </location>
</feature>
<sequence>MNFILDTLTWIYRLSAIPALVILILVCAVGFYELFTSHTGDK</sequence>
<keyword evidence="1" id="KW-1133">Transmembrane helix</keyword>
<dbReference type="RefSeq" id="YP_009291064.1">
    <property type="nucleotide sequence ID" value="NC_031109.1"/>
</dbReference>
<reference evidence="3" key="1">
    <citation type="submission" date="2016-07" db="EMBL/GenBank/DDBJ databases">
        <authorList>
            <person name="Florea S."/>
            <person name="Webb J.S."/>
            <person name="Jaromczyk J."/>
            <person name="Schardl C.L."/>
        </authorList>
    </citation>
    <scope>NUCLEOTIDE SEQUENCE [LARGE SCALE GENOMIC DNA]</scope>
</reference>
<keyword evidence="1" id="KW-0472">Membrane</keyword>
<organism evidence="2 3">
    <name type="scientific">Gordonia phage Jumbo</name>
    <dbReference type="NCBI Taxonomy" id="1887650"/>
    <lineage>
        <taxon>Viruses</taxon>
        <taxon>Duplodnaviria</taxon>
        <taxon>Heunggongvirae</taxon>
        <taxon>Uroviricota</taxon>
        <taxon>Caudoviricetes</taxon>
        <taxon>Gorjumvirus</taxon>
        <taxon>Gorjumvirus jumbo</taxon>
    </lineage>
</organism>
<protein>
    <submittedName>
        <fullName evidence="2">Uncharacterized protein</fullName>
    </submittedName>
</protein>
<evidence type="ECO:0000313" key="2">
    <source>
        <dbReference type="EMBL" id="AOE44606.1"/>
    </source>
</evidence>
<name>A0A1B3B0W1_9CAUD</name>
<evidence type="ECO:0000256" key="1">
    <source>
        <dbReference type="SAM" id="Phobius"/>
    </source>
</evidence>
<dbReference type="Proteomes" id="UP000203357">
    <property type="component" value="Segment"/>
</dbReference>